<dbReference type="Pfam" id="PF00581">
    <property type="entry name" value="Rhodanese"/>
    <property type="match status" value="1"/>
</dbReference>
<dbReference type="AlphaFoldDB" id="A0AAW1T9X5"/>
<dbReference type="InterPro" id="IPR036873">
    <property type="entry name" value="Rhodanese-like_dom_sf"/>
</dbReference>
<dbReference type="Gene3D" id="3.40.250.10">
    <property type="entry name" value="Rhodanese-like domain"/>
    <property type="match status" value="1"/>
</dbReference>
<evidence type="ECO:0000313" key="2">
    <source>
        <dbReference type="EMBL" id="KAK9865457.1"/>
    </source>
</evidence>
<feature type="domain" description="Rhodanese" evidence="1">
    <location>
        <begin position="38"/>
        <end position="122"/>
    </location>
</feature>
<dbReference type="InterPro" id="IPR001763">
    <property type="entry name" value="Rhodanese-like_dom"/>
</dbReference>
<dbReference type="PANTHER" id="PTHR43031">
    <property type="entry name" value="FAD-DEPENDENT OXIDOREDUCTASE"/>
    <property type="match status" value="1"/>
</dbReference>
<keyword evidence="3" id="KW-1185">Reference proteome</keyword>
<organism evidence="2 3">
    <name type="scientific">Apatococcus fuscideae</name>
    <dbReference type="NCBI Taxonomy" id="2026836"/>
    <lineage>
        <taxon>Eukaryota</taxon>
        <taxon>Viridiplantae</taxon>
        <taxon>Chlorophyta</taxon>
        <taxon>core chlorophytes</taxon>
        <taxon>Trebouxiophyceae</taxon>
        <taxon>Chlorellales</taxon>
        <taxon>Chlorellaceae</taxon>
        <taxon>Apatococcus</taxon>
    </lineage>
</organism>
<dbReference type="CDD" id="cd00158">
    <property type="entry name" value="RHOD"/>
    <property type="match status" value="1"/>
</dbReference>
<dbReference type="Proteomes" id="UP001485043">
    <property type="component" value="Unassembled WGS sequence"/>
</dbReference>
<proteinExistence type="predicted"/>
<gene>
    <name evidence="2" type="ORF">WJX84_005824</name>
</gene>
<evidence type="ECO:0000313" key="3">
    <source>
        <dbReference type="Proteomes" id="UP001485043"/>
    </source>
</evidence>
<dbReference type="SMART" id="SM00450">
    <property type="entry name" value="RHOD"/>
    <property type="match status" value="1"/>
</dbReference>
<name>A0AAW1T9X5_9CHLO</name>
<dbReference type="PANTHER" id="PTHR43031:SF1">
    <property type="entry name" value="PYRIDINE NUCLEOTIDE-DISULPHIDE OXIDOREDUCTASE"/>
    <property type="match status" value="1"/>
</dbReference>
<reference evidence="2 3" key="1">
    <citation type="journal article" date="2024" name="Nat. Commun.">
        <title>Phylogenomics reveals the evolutionary origins of lichenization in chlorophyte algae.</title>
        <authorList>
            <person name="Puginier C."/>
            <person name="Libourel C."/>
            <person name="Otte J."/>
            <person name="Skaloud P."/>
            <person name="Haon M."/>
            <person name="Grisel S."/>
            <person name="Petersen M."/>
            <person name="Berrin J.G."/>
            <person name="Delaux P.M."/>
            <person name="Dal Grande F."/>
            <person name="Keller J."/>
        </authorList>
    </citation>
    <scope>NUCLEOTIDE SEQUENCE [LARGE SCALE GENOMIC DNA]</scope>
    <source>
        <strain evidence="2 3">SAG 2523</strain>
    </source>
</reference>
<evidence type="ECO:0000259" key="1">
    <source>
        <dbReference type="PROSITE" id="PS50206"/>
    </source>
</evidence>
<dbReference type="SUPFAM" id="SSF52821">
    <property type="entry name" value="Rhodanese/Cell cycle control phosphatase"/>
    <property type="match status" value="1"/>
</dbReference>
<protein>
    <recommendedName>
        <fullName evidence="1">Rhodanese domain-containing protein</fullName>
    </recommendedName>
</protein>
<accession>A0AAW1T9X5</accession>
<comment type="caution">
    <text evidence="2">The sequence shown here is derived from an EMBL/GenBank/DDBJ whole genome shotgun (WGS) entry which is preliminary data.</text>
</comment>
<dbReference type="PROSITE" id="PS50206">
    <property type="entry name" value="RHODANESE_3"/>
    <property type="match status" value="1"/>
</dbReference>
<sequence length="212" mass="24464">MSSENRAKLEEKYQSFISSFPKVTAIDAKTLHTQLENSADKPTLVDVRTPEEQQVSMIPGAIRRDIFEAHKEEYRTTPLVAYCTVGFRSGKYAQQLMEEGFNVKNFKGSIIAWTQEGFPLVKDTSSNEPTKRVHIFGEQWKLQGEGYDPVWFAKPKSYFEMFRTLIPQRFARSRKSIKPSSHRSIWTALAFILSSEKHFSLGHFQAVEYVEK</sequence>
<dbReference type="InterPro" id="IPR050229">
    <property type="entry name" value="GlpE_sulfurtransferase"/>
</dbReference>
<dbReference type="EMBL" id="JALJOV010000247">
    <property type="protein sequence ID" value="KAK9865457.1"/>
    <property type="molecule type" value="Genomic_DNA"/>
</dbReference>